<dbReference type="OrthoDB" id="5114157at2759"/>
<organism evidence="1 2">
    <name type="scientific">Dactylonectria macrodidyma</name>
    <dbReference type="NCBI Taxonomy" id="307937"/>
    <lineage>
        <taxon>Eukaryota</taxon>
        <taxon>Fungi</taxon>
        <taxon>Dikarya</taxon>
        <taxon>Ascomycota</taxon>
        <taxon>Pezizomycotina</taxon>
        <taxon>Sordariomycetes</taxon>
        <taxon>Hypocreomycetidae</taxon>
        <taxon>Hypocreales</taxon>
        <taxon>Nectriaceae</taxon>
        <taxon>Dactylonectria</taxon>
    </lineage>
</organism>
<evidence type="ECO:0000313" key="2">
    <source>
        <dbReference type="Proteomes" id="UP000738349"/>
    </source>
</evidence>
<protein>
    <submittedName>
        <fullName evidence="1">Uncharacterized protein</fullName>
    </submittedName>
</protein>
<reference evidence="1" key="1">
    <citation type="journal article" date="2021" name="Nat. Commun.">
        <title>Genetic determinants of endophytism in the Arabidopsis root mycobiome.</title>
        <authorList>
            <person name="Mesny F."/>
            <person name="Miyauchi S."/>
            <person name="Thiergart T."/>
            <person name="Pickel B."/>
            <person name="Atanasova L."/>
            <person name="Karlsson M."/>
            <person name="Huettel B."/>
            <person name="Barry K.W."/>
            <person name="Haridas S."/>
            <person name="Chen C."/>
            <person name="Bauer D."/>
            <person name="Andreopoulos W."/>
            <person name="Pangilinan J."/>
            <person name="LaButti K."/>
            <person name="Riley R."/>
            <person name="Lipzen A."/>
            <person name="Clum A."/>
            <person name="Drula E."/>
            <person name="Henrissat B."/>
            <person name="Kohler A."/>
            <person name="Grigoriev I.V."/>
            <person name="Martin F.M."/>
            <person name="Hacquard S."/>
        </authorList>
    </citation>
    <scope>NUCLEOTIDE SEQUENCE</scope>
    <source>
        <strain evidence="1">MPI-CAGE-AT-0147</strain>
    </source>
</reference>
<comment type="caution">
    <text evidence="1">The sequence shown here is derived from an EMBL/GenBank/DDBJ whole genome shotgun (WGS) entry which is preliminary data.</text>
</comment>
<dbReference type="AlphaFoldDB" id="A0A9P9D2C7"/>
<dbReference type="Proteomes" id="UP000738349">
    <property type="component" value="Unassembled WGS sequence"/>
</dbReference>
<proteinExistence type="predicted"/>
<sequence>MRKPRPACLSCYDDNLNAKALLSLVRCVLCPHSTGTGQNVSYVPTLCCRPANDTCRQTRSLSSSFLIKPPLQSNILMADPIPSTKVCRNCKQKNPSISCGRLTVNCLDCRNRQASGASKRTAEQAELSPIRREVLPLIDLQLRIPINPQESILLGTPIATSTRAGAPITSPPGPSIASQEGSFYLAKTSPGKIFPPTCAAAAVGYRTPGHGTSKFRASGS</sequence>
<dbReference type="EMBL" id="JAGMUV010000041">
    <property type="protein sequence ID" value="KAH7111411.1"/>
    <property type="molecule type" value="Genomic_DNA"/>
</dbReference>
<evidence type="ECO:0000313" key="1">
    <source>
        <dbReference type="EMBL" id="KAH7111411.1"/>
    </source>
</evidence>
<accession>A0A9P9D2C7</accession>
<keyword evidence="2" id="KW-1185">Reference proteome</keyword>
<name>A0A9P9D2C7_9HYPO</name>
<gene>
    <name evidence="1" type="ORF">EDB81DRAFT_830221</name>
</gene>